<protein>
    <submittedName>
        <fullName evidence="1">Uncharacterized protein</fullName>
    </submittedName>
</protein>
<reference evidence="1" key="1">
    <citation type="journal article" date="2012" name="Science">
        <title>Fermentation, hydrogen, and sulfur metabolism in multiple uncultivated bacterial phyla.</title>
        <authorList>
            <person name="Wrighton K.C."/>
            <person name="Thomas B.C."/>
            <person name="Sharon I."/>
            <person name="Miller C.S."/>
            <person name="Castelle C.J."/>
            <person name="VerBerkmoes N.C."/>
            <person name="Wilkins M.J."/>
            <person name="Hettich R.L."/>
            <person name="Lipton M.S."/>
            <person name="Williams K.H."/>
            <person name="Long P.E."/>
            <person name="Banfield J.F."/>
        </authorList>
    </citation>
    <scope>NUCLEOTIDE SEQUENCE [LARGE SCALE GENOMIC DNA]</scope>
</reference>
<name>K1Z4W6_9BACT</name>
<accession>K1Z4W6</accession>
<sequence length="81" mass="10013">MQKLGRVDNKRHLWLLFCSENLYEKVLNSNLHFYFSFGGDGKQIFYVSFQFLKNLYNFIYQFYLLTIFYVKNTEQMNLNWE</sequence>
<gene>
    <name evidence="1" type="ORF">ACD_71C00179G0021</name>
</gene>
<comment type="caution">
    <text evidence="1">The sequence shown here is derived from an EMBL/GenBank/DDBJ whole genome shotgun (WGS) entry which is preliminary data.</text>
</comment>
<proteinExistence type="predicted"/>
<organism evidence="1">
    <name type="scientific">uncultured bacterium</name>
    <name type="common">gcode 4</name>
    <dbReference type="NCBI Taxonomy" id="1234023"/>
    <lineage>
        <taxon>Bacteria</taxon>
        <taxon>environmental samples</taxon>
    </lineage>
</organism>
<dbReference type="AlphaFoldDB" id="K1Z4W6"/>
<dbReference type="EMBL" id="AMFJ01028910">
    <property type="protein sequence ID" value="EKD44326.1"/>
    <property type="molecule type" value="Genomic_DNA"/>
</dbReference>
<evidence type="ECO:0000313" key="1">
    <source>
        <dbReference type="EMBL" id="EKD44326.1"/>
    </source>
</evidence>